<dbReference type="EMBL" id="FOAF01000001">
    <property type="protein sequence ID" value="SEK89503.1"/>
    <property type="molecule type" value="Genomic_DNA"/>
</dbReference>
<dbReference type="Proteomes" id="UP000199421">
    <property type="component" value="Unassembled WGS sequence"/>
</dbReference>
<accession>A0A1H7KRL7</accession>
<proteinExistence type="predicted"/>
<gene>
    <name evidence="1" type="ORF">SAMN05661044_01444</name>
</gene>
<keyword evidence="2" id="KW-1185">Reference proteome</keyword>
<organism evidence="1 2">
    <name type="scientific">Olivibacter domesticus</name>
    <name type="common">Pseudosphingobacterium domesticum</name>
    <dbReference type="NCBI Taxonomy" id="407022"/>
    <lineage>
        <taxon>Bacteria</taxon>
        <taxon>Pseudomonadati</taxon>
        <taxon>Bacteroidota</taxon>
        <taxon>Sphingobacteriia</taxon>
        <taxon>Sphingobacteriales</taxon>
        <taxon>Sphingobacteriaceae</taxon>
        <taxon>Olivibacter</taxon>
    </lineage>
</organism>
<protein>
    <submittedName>
        <fullName evidence="1">Uncharacterized protein</fullName>
    </submittedName>
</protein>
<evidence type="ECO:0000313" key="1">
    <source>
        <dbReference type="EMBL" id="SEK89503.1"/>
    </source>
</evidence>
<evidence type="ECO:0000313" key="2">
    <source>
        <dbReference type="Proteomes" id="UP000199421"/>
    </source>
</evidence>
<dbReference type="AlphaFoldDB" id="A0A1H7KRL7"/>
<reference evidence="2" key="1">
    <citation type="submission" date="2016-10" db="EMBL/GenBank/DDBJ databases">
        <authorList>
            <person name="Varghese N."/>
            <person name="Submissions S."/>
        </authorList>
    </citation>
    <scope>NUCLEOTIDE SEQUENCE [LARGE SCALE GENOMIC DNA]</scope>
    <source>
        <strain evidence="2">DSM 18733</strain>
    </source>
</reference>
<name>A0A1H7KRL7_OLID1</name>
<sequence length="48" mass="5356">MVDSYTVVKEIIADIKFQTKEIFHRELVSKGVQASFSGSLKVDILTIA</sequence>